<accession>A0A2T0MA79</accession>
<protein>
    <submittedName>
        <fullName evidence="1">Uncharacterized protein</fullName>
    </submittedName>
</protein>
<proteinExistence type="predicted"/>
<dbReference type="EMBL" id="PVYX01000002">
    <property type="protein sequence ID" value="PRX54380.1"/>
    <property type="molecule type" value="Genomic_DNA"/>
</dbReference>
<keyword evidence="2" id="KW-1185">Reference proteome</keyword>
<dbReference type="AlphaFoldDB" id="A0A2T0MA79"/>
<sequence length="88" mass="10096">MKHVITILSGLRAVGKAKRATFPVWVVLFILFLHAESSDIQSNSKDMLKAKRETLKAFDLISNNWNKGIRAIKHLEQFDTTQNEIMKL</sequence>
<evidence type="ECO:0000313" key="2">
    <source>
        <dbReference type="Proteomes" id="UP000237640"/>
    </source>
</evidence>
<organism evidence="1 2">
    <name type="scientific">Flagellimonas meridianipacifica</name>
    <dbReference type="NCBI Taxonomy" id="1080225"/>
    <lineage>
        <taxon>Bacteria</taxon>
        <taxon>Pseudomonadati</taxon>
        <taxon>Bacteroidota</taxon>
        <taxon>Flavobacteriia</taxon>
        <taxon>Flavobacteriales</taxon>
        <taxon>Flavobacteriaceae</taxon>
        <taxon>Flagellimonas</taxon>
    </lineage>
</organism>
<reference evidence="1 2" key="1">
    <citation type="submission" date="2018-03" db="EMBL/GenBank/DDBJ databases">
        <title>Genomic Encyclopedia of Archaeal and Bacterial Type Strains, Phase II (KMG-II): from individual species to whole genera.</title>
        <authorList>
            <person name="Goeker M."/>
        </authorList>
    </citation>
    <scope>NUCLEOTIDE SEQUENCE [LARGE SCALE GENOMIC DNA]</scope>
    <source>
        <strain evidence="1 2">DSM 25027</strain>
    </source>
</reference>
<dbReference type="RefSeq" id="WP_106145664.1">
    <property type="nucleotide sequence ID" value="NZ_PVYX01000002.1"/>
</dbReference>
<comment type="caution">
    <text evidence="1">The sequence shown here is derived from an EMBL/GenBank/DDBJ whole genome shotgun (WGS) entry which is preliminary data.</text>
</comment>
<evidence type="ECO:0000313" key="1">
    <source>
        <dbReference type="EMBL" id="PRX54380.1"/>
    </source>
</evidence>
<dbReference type="Proteomes" id="UP000237640">
    <property type="component" value="Unassembled WGS sequence"/>
</dbReference>
<gene>
    <name evidence="1" type="ORF">CLV81_2780</name>
</gene>
<name>A0A2T0MA79_9FLAO</name>